<protein>
    <submittedName>
        <fullName evidence="4">GNAT family N-acetyltransferase</fullName>
    </submittedName>
</protein>
<evidence type="ECO:0000259" key="3">
    <source>
        <dbReference type="PROSITE" id="PS51186"/>
    </source>
</evidence>
<evidence type="ECO:0000256" key="1">
    <source>
        <dbReference type="ARBA" id="ARBA00022679"/>
    </source>
</evidence>
<dbReference type="CDD" id="cd04301">
    <property type="entry name" value="NAT_SF"/>
    <property type="match status" value="1"/>
</dbReference>
<dbReference type="Gene3D" id="3.40.630.30">
    <property type="match status" value="1"/>
</dbReference>
<dbReference type="PANTHER" id="PTHR43877:SF2">
    <property type="entry name" value="AMINOALKYLPHOSPHONATE N-ACETYLTRANSFERASE-RELATED"/>
    <property type="match status" value="1"/>
</dbReference>
<dbReference type="EMBL" id="CP047385">
    <property type="protein sequence ID" value="QHF12898.1"/>
    <property type="molecule type" value="Genomic_DNA"/>
</dbReference>
<keyword evidence="5" id="KW-1185">Reference proteome</keyword>
<keyword evidence="2" id="KW-0012">Acyltransferase</keyword>
<name>A0ABX6HPZ3_9BURK</name>
<accession>A0ABX6HPZ3</accession>
<feature type="domain" description="N-acetyltransferase" evidence="3">
    <location>
        <begin position="39"/>
        <end position="187"/>
    </location>
</feature>
<reference evidence="4 5" key="1">
    <citation type="journal article" date="2015" name="Genome Announc.">
        <title>Genome Sequences of Two Pandoraea pnomenusa Isolates Recovered 11 Months Apart from a Cystic Fibrosis Patient.</title>
        <authorList>
            <person name="Ee R."/>
            <person name="Ambrose M."/>
            <person name="Lazenby J."/>
            <person name="Williams P."/>
            <person name="Chan K.G."/>
            <person name="Roddam L."/>
        </authorList>
    </citation>
    <scope>NUCLEOTIDE SEQUENCE [LARGE SCALE GENOMIC DNA]</scope>
    <source>
        <strain evidence="4 5">6399</strain>
    </source>
</reference>
<dbReference type="SUPFAM" id="SSF55729">
    <property type="entry name" value="Acyl-CoA N-acyltransferases (Nat)"/>
    <property type="match status" value="1"/>
</dbReference>
<dbReference type="InterPro" id="IPR000182">
    <property type="entry name" value="GNAT_dom"/>
</dbReference>
<dbReference type="Proteomes" id="UP000035080">
    <property type="component" value="Chromosome"/>
</dbReference>
<proteinExistence type="predicted"/>
<evidence type="ECO:0000313" key="4">
    <source>
        <dbReference type="EMBL" id="QHF12898.1"/>
    </source>
</evidence>
<keyword evidence="1" id="KW-0808">Transferase</keyword>
<dbReference type="InterPro" id="IPR050832">
    <property type="entry name" value="Bact_Acetyltransf"/>
</dbReference>
<dbReference type="InterPro" id="IPR016181">
    <property type="entry name" value="Acyl_CoA_acyltransferase"/>
</dbReference>
<dbReference type="RefSeq" id="WP_039372764.1">
    <property type="nucleotide sequence ID" value="NZ_CP047385.1"/>
</dbReference>
<gene>
    <name evidence="4" type="ORF">PI93_009815</name>
</gene>
<dbReference type="PROSITE" id="PS51186">
    <property type="entry name" value="GNAT"/>
    <property type="match status" value="1"/>
</dbReference>
<evidence type="ECO:0000256" key="2">
    <source>
        <dbReference type="ARBA" id="ARBA00023315"/>
    </source>
</evidence>
<organism evidence="4 5">
    <name type="scientific">Pandoraea fibrosis</name>
    <dbReference type="NCBI Taxonomy" id="1891094"/>
    <lineage>
        <taxon>Bacteria</taxon>
        <taxon>Pseudomonadati</taxon>
        <taxon>Pseudomonadota</taxon>
        <taxon>Betaproteobacteria</taxon>
        <taxon>Burkholderiales</taxon>
        <taxon>Burkholderiaceae</taxon>
        <taxon>Pandoraea</taxon>
    </lineage>
</organism>
<dbReference type="PANTHER" id="PTHR43877">
    <property type="entry name" value="AMINOALKYLPHOSPHONATE N-ACETYLTRANSFERASE-RELATED-RELATED"/>
    <property type="match status" value="1"/>
</dbReference>
<dbReference type="Pfam" id="PF00583">
    <property type="entry name" value="Acetyltransf_1"/>
    <property type="match status" value="1"/>
</dbReference>
<sequence length="187" mass="20282">MSASSSIALQRLDGTQALAAVEALTDVLIDCVEGGASVSFMLPLTRERAAAFWRKVADSVARGERALLVARRRASGVSDEEANDGDIVGTVQLVLDLPENQPHRADVAKMLVQRSARRQGVAQRLMAAIDDVARDEGRHVLVLDTVTGGDAERLYQRSGWQRAGDVPKFALMPDGAFCATTFYYKHL</sequence>
<evidence type="ECO:0000313" key="5">
    <source>
        <dbReference type="Proteomes" id="UP000035080"/>
    </source>
</evidence>